<evidence type="ECO:0000256" key="7">
    <source>
        <dbReference type="ARBA" id="ARBA00023136"/>
    </source>
</evidence>
<comment type="similarity">
    <text evidence="2">Belongs to the EamA transporter family.</text>
</comment>
<comment type="subcellular location">
    <subcellularLocation>
        <location evidence="1">Cell membrane</location>
        <topology evidence="1">Multi-pass membrane protein</topology>
    </subcellularLocation>
</comment>
<dbReference type="PANTHER" id="PTHR22911">
    <property type="entry name" value="ACYL-MALONYL CONDENSING ENZYME-RELATED"/>
    <property type="match status" value="1"/>
</dbReference>
<feature type="transmembrane region" description="Helical" evidence="8">
    <location>
        <begin position="75"/>
        <end position="95"/>
    </location>
</feature>
<dbReference type="EMBL" id="JRAA01000001">
    <property type="protein sequence ID" value="KHF26466.1"/>
    <property type="molecule type" value="Genomic_DNA"/>
</dbReference>
<feature type="domain" description="EamA" evidence="9">
    <location>
        <begin position="12"/>
        <end position="146"/>
    </location>
</feature>
<dbReference type="InterPro" id="IPR037185">
    <property type="entry name" value="EmrE-like"/>
</dbReference>
<evidence type="ECO:0000256" key="6">
    <source>
        <dbReference type="ARBA" id="ARBA00022989"/>
    </source>
</evidence>
<dbReference type="Proteomes" id="UP000030856">
    <property type="component" value="Unassembled WGS sequence"/>
</dbReference>
<reference evidence="10 11" key="1">
    <citation type="journal article" date="2014" name="BMC Genomics">
        <title>The genome of the intracellular bacterium of the coastal bivalve, Solemya velum: a blueprint for thriving in and out of symbiosis.</title>
        <authorList>
            <person name="Dmytrenko O."/>
            <person name="Russell S.L."/>
            <person name="Loo W.T."/>
            <person name="Fontanez K.M."/>
            <person name="Liao L."/>
            <person name="Roeselers G."/>
            <person name="Sharma R."/>
            <person name="Stewart F.J."/>
            <person name="Newton I.L."/>
            <person name="Woyke T."/>
            <person name="Wu D."/>
            <person name="Lang J.M."/>
            <person name="Eisen J.A."/>
            <person name="Cavanaugh C.M."/>
        </authorList>
    </citation>
    <scope>NUCLEOTIDE SEQUENCE [LARGE SCALE GENOMIC DNA]</scope>
    <source>
        <strain evidence="10 11">WH</strain>
    </source>
</reference>
<keyword evidence="3" id="KW-0813">Transport</keyword>
<feature type="transmembrane region" description="Helical" evidence="8">
    <location>
        <begin position="246"/>
        <end position="264"/>
    </location>
</feature>
<keyword evidence="4" id="KW-1003">Cell membrane</keyword>
<name>A0A0B0HG79_SOVGS</name>
<dbReference type="InterPro" id="IPR000620">
    <property type="entry name" value="EamA_dom"/>
</dbReference>
<dbReference type="NCBIfam" id="TIGR00688">
    <property type="entry name" value="rarD"/>
    <property type="match status" value="1"/>
</dbReference>
<keyword evidence="5 8" id="KW-0812">Transmembrane</keyword>
<evidence type="ECO:0000256" key="8">
    <source>
        <dbReference type="SAM" id="Phobius"/>
    </source>
</evidence>
<comment type="caution">
    <text evidence="10">The sequence shown here is derived from an EMBL/GenBank/DDBJ whole genome shotgun (WGS) entry which is preliminary data.</text>
</comment>
<keyword evidence="7 8" id="KW-0472">Membrane</keyword>
<dbReference type="AlphaFoldDB" id="A0A0B0HG79"/>
<feature type="transmembrane region" description="Helical" evidence="8">
    <location>
        <begin position="7"/>
        <end position="28"/>
    </location>
</feature>
<feature type="transmembrane region" description="Helical" evidence="8">
    <location>
        <begin position="34"/>
        <end position="55"/>
    </location>
</feature>
<dbReference type="STRING" id="2340.JV46_17010"/>
<keyword evidence="6 8" id="KW-1133">Transmembrane helix</keyword>
<dbReference type="PANTHER" id="PTHR22911:SF137">
    <property type="entry name" value="SOLUTE CARRIER FAMILY 35 MEMBER G2-RELATED"/>
    <property type="match status" value="1"/>
</dbReference>
<evidence type="ECO:0000256" key="4">
    <source>
        <dbReference type="ARBA" id="ARBA00022475"/>
    </source>
</evidence>
<dbReference type="InterPro" id="IPR004626">
    <property type="entry name" value="RarD"/>
</dbReference>
<dbReference type="eggNOG" id="COG2962">
    <property type="taxonomic scope" value="Bacteria"/>
</dbReference>
<feature type="transmembrane region" description="Helical" evidence="8">
    <location>
        <begin position="214"/>
        <end position="234"/>
    </location>
</feature>
<proteinExistence type="inferred from homology"/>
<feature type="transmembrane region" description="Helical" evidence="8">
    <location>
        <begin position="101"/>
        <end position="120"/>
    </location>
</feature>
<dbReference type="Pfam" id="PF00892">
    <property type="entry name" value="EamA"/>
    <property type="match status" value="1"/>
</dbReference>
<feature type="transmembrane region" description="Helical" evidence="8">
    <location>
        <begin position="270"/>
        <end position="287"/>
    </location>
</feature>
<accession>A0A0B0HG79</accession>
<gene>
    <name evidence="10" type="ORF">JV46_17010</name>
</gene>
<dbReference type="GO" id="GO:0005886">
    <property type="term" value="C:plasma membrane"/>
    <property type="evidence" value="ECO:0007669"/>
    <property type="project" value="UniProtKB-SubCell"/>
</dbReference>
<evidence type="ECO:0000256" key="3">
    <source>
        <dbReference type="ARBA" id="ARBA00022448"/>
    </source>
</evidence>
<evidence type="ECO:0000256" key="5">
    <source>
        <dbReference type="ARBA" id="ARBA00022692"/>
    </source>
</evidence>
<feature type="transmembrane region" description="Helical" evidence="8">
    <location>
        <begin position="151"/>
        <end position="169"/>
    </location>
</feature>
<evidence type="ECO:0000313" key="10">
    <source>
        <dbReference type="EMBL" id="KHF26466.1"/>
    </source>
</evidence>
<protein>
    <submittedName>
        <fullName evidence="10">RarD protein</fullName>
    </submittedName>
</protein>
<keyword evidence="11" id="KW-1185">Reference proteome</keyword>
<evidence type="ECO:0000256" key="2">
    <source>
        <dbReference type="ARBA" id="ARBA00007362"/>
    </source>
</evidence>
<organism evidence="10 11">
    <name type="scientific">Solemya velum gill symbiont</name>
    <dbReference type="NCBI Taxonomy" id="2340"/>
    <lineage>
        <taxon>Bacteria</taxon>
        <taxon>Pseudomonadati</taxon>
        <taxon>Pseudomonadota</taxon>
        <taxon>Gammaproteobacteria</taxon>
        <taxon>sulfur-oxidizing symbionts</taxon>
    </lineage>
</organism>
<feature type="transmembrane region" description="Helical" evidence="8">
    <location>
        <begin position="127"/>
        <end position="145"/>
    </location>
</feature>
<evidence type="ECO:0000259" key="9">
    <source>
        <dbReference type="Pfam" id="PF00892"/>
    </source>
</evidence>
<sequence length="302" mass="33663">MDGVPVHLLGGMQAAMAFLIWGVFPLMFKQVENIAALEVLAHRIIWALVFVMLLLAVRGRLGTLKEIFIENRKTLYMLLLSALFVSVNWLVFIWAVANEKVIEASLGYFINPLFNVLLGVKFLGERLRLVQWTAVAIALTGVLVLIFSHGIVPWVALALALTFGLYGLIRKQTKIGPVTGLAIETLLLFPVAVGYILFLFSYGDESFITGEPSARFWLVFVGIMTTIPLMLFAAGARKIRLSTLGIITYIGPTVQFLIAVYLFGEIFTQAYQVAFTAIWIALAIYAFDLYRHERQIVVAEVV</sequence>
<evidence type="ECO:0000313" key="11">
    <source>
        <dbReference type="Proteomes" id="UP000030856"/>
    </source>
</evidence>
<dbReference type="SUPFAM" id="SSF103481">
    <property type="entry name" value="Multidrug resistance efflux transporter EmrE"/>
    <property type="match status" value="1"/>
</dbReference>
<feature type="transmembrane region" description="Helical" evidence="8">
    <location>
        <begin position="181"/>
        <end position="202"/>
    </location>
</feature>
<evidence type="ECO:0000256" key="1">
    <source>
        <dbReference type="ARBA" id="ARBA00004651"/>
    </source>
</evidence>